<organism evidence="2 3">
    <name type="scientific">Salinispira pacifica</name>
    <dbReference type="NCBI Taxonomy" id="1307761"/>
    <lineage>
        <taxon>Bacteria</taxon>
        <taxon>Pseudomonadati</taxon>
        <taxon>Spirochaetota</taxon>
        <taxon>Spirochaetia</taxon>
        <taxon>Spirochaetales</taxon>
        <taxon>Spirochaetaceae</taxon>
        <taxon>Salinispira</taxon>
    </lineage>
</organism>
<dbReference type="EMBL" id="CP006939">
    <property type="protein sequence ID" value="AHC16384.1"/>
    <property type="molecule type" value="Genomic_DNA"/>
</dbReference>
<proteinExistence type="predicted"/>
<dbReference type="GO" id="GO:0016787">
    <property type="term" value="F:hydrolase activity"/>
    <property type="evidence" value="ECO:0007669"/>
    <property type="project" value="InterPro"/>
</dbReference>
<evidence type="ECO:0000259" key="1">
    <source>
        <dbReference type="Pfam" id="PF00149"/>
    </source>
</evidence>
<dbReference type="SUPFAM" id="SSF56300">
    <property type="entry name" value="Metallo-dependent phosphatases"/>
    <property type="match status" value="1"/>
</dbReference>
<name>V5WLD8_9SPIO</name>
<evidence type="ECO:0000313" key="3">
    <source>
        <dbReference type="Proteomes" id="UP000018680"/>
    </source>
</evidence>
<dbReference type="STRING" id="1307761.L21SP2_3040"/>
<dbReference type="InterPro" id="IPR029052">
    <property type="entry name" value="Metallo-depent_PP-like"/>
</dbReference>
<dbReference type="Pfam" id="PF00149">
    <property type="entry name" value="Metallophos"/>
    <property type="match status" value="1"/>
</dbReference>
<dbReference type="PATRIC" id="fig|1307761.3.peg.3029"/>
<reference evidence="2 3" key="1">
    <citation type="journal article" date="2015" name="Stand. Genomic Sci.">
        <title>Complete genome sequence and description of Salinispira pacifica gen. nov., sp. nov., a novel spirochaete isolated form a hypersaline microbial mat.</title>
        <authorList>
            <person name="Ben Hania W."/>
            <person name="Joseph M."/>
            <person name="Schumann P."/>
            <person name="Bunk B."/>
            <person name="Fiebig A."/>
            <person name="Sproer C."/>
            <person name="Klenk H.P."/>
            <person name="Fardeau M.L."/>
            <person name="Spring S."/>
        </authorList>
    </citation>
    <scope>NUCLEOTIDE SEQUENCE [LARGE SCALE GENOMIC DNA]</scope>
    <source>
        <strain evidence="2 3">L21-RPul-D2</strain>
    </source>
</reference>
<protein>
    <recommendedName>
        <fullName evidence="1">Calcineurin-like phosphoesterase domain-containing protein</fullName>
    </recommendedName>
</protein>
<dbReference type="HOGENOM" id="CLU_821203_0_0_12"/>
<dbReference type="Gene3D" id="3.60.21.10">
    <property type="match status" value="1"/>
</dbReference>
<dbReference type="KEGG" id="slr:L21SP2_3040"/>
<dbReference type="eggNOG" id="COG0639">
    <property type="taxonomic scope" value="Bacteria"/>
</dbReference>
<evidence type="ECO:0000313" key="2">
    <source>
        <dbReference type="EMBL" id="AHC16384.1"/>
    </source>
</evidence>
<dbReference type="Proteomes" id="UP000018680">
    <property type="component" value="Chromosome"/>
</dbReference>
<dbReference type="OrthoDB" id="357054at2"/>
<gene>
    <name evidence="2" type="ORF">L21SP2_3040</name>
</gene>
<keyword evidence="3" id="KW-1185">Reference proteome</keyword>
<dbReference type="AlphaFoldDB" id="V5WLD8"/>
<feature type="domain" description="Calcineurin-like phosphoesterase" evidence="1">
    <location>
        <begin position="71"/>
        <end position="295"/>
    </location>
</feature>
<dbReference type="InterPro" id="IPR004843">
    <property type="entry name" value="Calcineurin-like_PHP"/>
</dbReference>
<sequence>MAQSDSRGRELYNRLRKILKDPGIIPPGELIQVLNAALYSVSSPAPGIRPLDERGVPGGLVELPQAEYRIIVPDLHGRMDFLLKVLRHRPPGDYPARGPVLSDVLAGRAQIICVGDAFHSESRGRQRWQQAMEEFIDGFKRHGAMDQEMRENLGLLAMICILQDAAPAGFFFLKGNHENIANEEGEGNHPFRKFVYEGDMVKRWVQQFMGEEIFRMIYEWEKALPLMTRAEDFLVTHAEPARVLSEDDVINAYLRPGVIHSLTWVDNGQAEEYSAEGTLSNFLGSRDGGRIFGGHRPVSGRYDLRQQGRYVQINTPNRHVIAYVDDMKNFLPEQNIYEIQD</sequence>
<accession>V5WLD8</accession>
<dbReference type="RefSeq" id="WP_024269281.1">
    <property type="nucleotide sequence ID" value="NC_023035.1"/>
</dbReference>